<evidence type="ECO:0000313" key="1">
    <source>
        <dbReference type="EnsemblMetazoa" id="AFAF008136-PA"/>
    </source>
</evidence>
<sequence>MRPSWTQVSCGPRYPMMSLVHRSAVLRMLVTSSPYVSATSKRNSCPCLLKYRSFTSAMASVMAPEICNPIRGRKKGGKHALGTERNSAITRRDSGRSRSGMLINVEASAVRIVKTSPTVDTTNPPNTAATLNTITKVVLPSSTLDNRPRRRRCTQPPVPTALVNNPLVRSAVSRPQDFITQRLQHTAEDRFHTVRLESKLCRTRTSSSSSNSGQRASYCRQRIPSSRWRITCEAKGALPARIKHNVARLCALQ</sequence>
<evidence type="ECO:0000313" key="2">
    <source>
        <dbReference type="Proteomes" id="UP000075886"/>
    </source>
</evidence>
<dbReference type="Proteomes" id="UP000075886">
    <property type="component" value="Unassembled WGS sequence"/>
</dbReference>
<dbReference type="EnsemblMetazoa" id="AFAF008136-RA">
    <property type="protein sequence ID" value="AFAF008136-PA"/>
    <property type="gene ID" value="AFAF008136"/>
</dbReference>
<dbReference type="EMBL" id="AXCN02001690">
    <property type="status" value="NOT_ANNOTATED_CDS"/>
    <property type="molecule type" value="Genomic_DNA"/>
</dbReference>
<dbReference type="EMBL" id="AXCN02001691">
    <property type="status" value="NOT_ANNOTATED_CDS"/>
    <property type="molecule type" value="Genomic_DNA"/>
</dbReference>
<keyword evidence="2" id="KW-1185">Reference proteome</keyword>
<organism evidence="1 2">
    <name type="scientific">Anopheles farauti</name>
    <dbReference type="NCBI Taxonomy" id="69004"/>
    <lineage>
        <taxon>Eukaryota</taxon>
        <taxon>Metazoa</taxon>
        <taxon>Ecdysozoa</taxon>
        <taxon>Arthropoda</taxon>
        <taxon>Hexapoda</taxon>
        <taxon>Insecta</taxon>
        <taxon>Pterygota</taxon>
        <taxon>Neoptera</taxon>
        <taxon>Endopterygota</taxon>
        <taxon>Diptera</taxon>
        <taxon>Nematocera</taxon>
        <taxon>Culicoidea</taxon>
        <taxon>Culicidae</taxon>
        <taxon>Anophelinae</taxon>
        <taxon>Anopheles</taxon>
    </lineage>
</organism>
<proteinExistence type="predicted"/>
<name>A0A182QDT1_9DIPT</name>
<accession>A0A182QDT1</accession>
<protein>
    <submittedName>
        <fullName evidence="1">Uncharacterized protein</fullName>
    </submittedName>
</protein>
<reference evidence="2" key="1">
    <citation type="submission" date="2014-01" db="EMBL/GenBank/DDBJ databases">
        <title>The Genome Sequence of Anopheles farauti FAR1 (V2).</title>
        <authorList>
            <consortium name="The Broad Institute Genomics Platform"/>
            <person name="Neafsey D.E."/>
            <person name="Besansky N."/>
            <person name="Howell P."/>
            <person name="Walton C."/>
            <person name="Young S.K."/>
            <person name="Zeng Q."/>
            <person name="Gargeya S."/>
            <person name="Fitzgerald M."/>
            <person name="Haas B."/>
            <person name="Abouelleil A."/>
            <person name="Allen A.W."/>
            <person name="Alvarado L."/>
            <person name="Arachchi H.M."/>
            <person name="Berlin A.M."/>
            <person name="Chapman S.B."/>
            <person name="Gainer-Dewar J."/>
            <person name="Goldberg J."/>
            <person name="Griggs A."/>
            <person name="Gujja S."/>
            <person name="Hansen M."/>
            <person name="Howarth C."/>
            <person name="Imamovic A."/>
            <person name="Ireland A."/>
            <person name="Larimer J."/>
            <person name="McCowan C."/>
            <person name="Murphy C."/>
            <person name="Pearson M."/>
            <person name="Poon T.W."/>
            <person name="Priest M."/>
            <person name="Roberts A."/>
            <person name="Saif S."/>
            <person name="Shea T."/>
            <person name="Sisk P."/>
            <person name="Sykes S."/>
            <person name="Wortman J."/>
            <person name="Nusbaum C."/>
            <person name="Birren B."/>
        </authorList>
    </citation>
    <scope>NUCLEOTIDE SEQUENCE [LARGE SCALE GENOMIC DNA]</scope>
    <source>
        <strain evidence="2">FAR1</strain>
    </source>
</reference>
<dbReference type="VEuPathDB" id="VectorBase:AFAF008136"/>
<reference evidence="1" key="2">
    <citation type="submission" date="2020-05" db="UniProtKB">
        <authorList>
            <consortium name="EnsemblMetazoa"/>
        </authorList>
    </citation>
    <scope>IDENTIFICATION</scope>
    <source>
        <strain evidence="1">FAR1</strain>
    </source>
</reference>
<dbReference type="AlphaFoldDB" id="A0A182QDT1"/>